<protein>
    <submittedName>
        <fullName evidence="1">Uncharacterized protein</fullName>
    </submittedName>
</protein>
<organism evidence="1 2">
    <name type="scientific">Leptothoe spongobia TAU-MAC 1115</name>
    <dbReference type="NCBI Taxonomy" id="1967444"/>
    <lineage>
        <taxon>Bacteria</taxon>
        <taxon>Bacillati</taxon>
        <taxon>Cyanobacteriota</taxon>
        <taxon>Cyanophyceae</taxon>
        <taxon>Nodosilineales</taxon>
        <taxon>Cymatolegaceae</taxon>
        <taxon>Leptothoe</taxon>
        <taxon>Leptothoe spongobia</taxon>
    </lineage>
</organism>
<dbReference type="EMBL" id="JADOES010000006">
    <property type="protein sequence ID" value="MBT9314718.1"/>
    <property type="molecule type" value="Genomic_DNA"/>
</dbReference>
<evidence type="ECO:0000313" key="2">
    <source>
        <dbReference type="Proteomes" id="UP000717364"/>
    </source>
</evidence>
<dbReference type="AlphaFoldDB" id="A0A947DDR9"/>
<evidence type="ECO:0000313" key="1">
    <source>
        <dbReference type="EMBL" id="MBT9314718.1"/>
    </source>
</evidence>
<name>A0A947DDR9_9CYAN</name>
<dbReference type="Proteomes" id="UP000717364">
    <property type="component" value="Unassembled WGS sequence"/>
</dbReference>
<gene>
    <name evidence="1" type="ORF">IXB50_04700</name>
</gene>
<reference evidence="1" key="2">
    <citation type="journal article" date="2021" name="Mar. Drugs">
        <title>Genome Reduction and Secondary Metabolism of the Marine Sponge-Associated Cyanobacterium Leptothoe.</title>
        <authorList>
            <person name="Konstantinou D."/>
            <person name="Popin R.V."/>
            <person name="Fewer D.P."/>
            <person name="Sivonen K."/>
            <person name="Gkelis S."/>
        </authorList>
    </citation>
    <scope>NUCLEOTIDE SEQUENCE</scope>
    <source>
        <strain evidence="1">TAU-MAC 1115</strain>
    </source>
</reference>
<keyword evidence="2" id="KW-1185">Reference proteome</keyword>
<accession>A0A947DDR9</accession>
<proteinExistence type="predicted"/>
<reference evidence="1" key="1">
    <citation type="submission" date="2020-11" db="EMBL/GenBank/DDBJ databases">
        <authorList>
            <person name="Konstantinou D."/>
            <person name="Gkelis S."/>
            <person name="Popin R."/>
            <person name="Fewer D."/>
            <person name="Sivonen K."/>
        </authorList>
    </citation>
    <scope>NUCLEOTIDE SEQUENCE</scope>
    <source>
        <strain evidence="1">TAU-MAC 1115</strain>
    </source>
</reference>
<comment type="caution">
    <text evidence="1">The sequence shown here is derived from an EMBL/GenBank/DDBJ whole genome shotgun (WGS) entry which is preliminary data.</text>
</comment>
<sequence length="56" mass="6522">MLEKQYLRKSLENGGFSPANIDLILQEHELQDNKVRQAWDQYWKQFVIASDDALGA</sequence>